<feature type="region of interest" description="Disordered" evidence="1">
    <location>
        <begin position="342"/>
        <end position="367"/>
    </location>
</feature>
<sequence length="388" mass="43189">MTGKNYLEMSDEEFLALPERNNGVAEEVAPSDVPSVETQEDTPVPVIEETPAVVEPPVEEQVEKQPDVPEVTKPEDVVPPVTEPELDADGKPIVPPAEPENKGPDLQAFYERIIAPIKANGKTIEIKDADDAIRLMQMGAGFGRKMQDIQPHLKTLRFLEQNNLLNVDQADLAFLVDLRNKNPDAIKKLVKEAGIDPLDFNNEEEVNYRTSIPEVTDQQVVFREALDNLKSQEGGLDSLTVMNTTWDAKSHEVLMNNPSLLEVIHEQRQLGIYDRIVSEMDRQKALGKIPHTTPFIEAYKQVGDHLRDNNGFADLVKVPERQAEKQVAPATQPQLIETRVAAPKSSVTNNDKAKAAAAPKTTPRKTAPIINPLAMSDEEFTKQYGNRF</sequence>
<dbReference type="EMBL" id="MT234338">
    <property type="protein sequence ID" value="QIW87288.1"/>
    <property type="molecule type" value="Genomic_DNA"/>
</dbReference>
<gene>
    <name evidence="2" type="ORF">Ab1vBOLIVR1_gp93c</name>
</gene>
<protein>
    <submittedName>
        <fullName evidence="2">Tail tape measure protein</fullName>
    </submittedName>
</protein>
<evidence type="ECO:0000256" key="1">
    <source>
        <dbReference type="SAM" id="MobiDB-lite"/>
    </source>
</evidence>
<evidence type="ECO:0000313" key="3">
    <source>
        <dbReference type="Proteomes" id="UP000671973"/>
    </source>
</evidence>
<name>A0A858MRV9_9CAUD</name>
<feature type="compositionally biased region" description="Basic and acidic residues" evidence="1">
    <location>
        <begin position="61"/>
        <end position="76"/>
    </location>
</feature>
<evidence type="ECO:0000313" key="2">
    <source>
        <dbReference type="EMBL" id="QIW87288.1"/>
    </source>
</evidence>
<feature type="compositionally biased region" description="Low complexity" evidence="1">
    <location>
        <begin position="43"/>
        <end position="56"/>
    </location>
</feature>
<proteinExistence type="predicted"/>
<feature type="compositionally biased region" description="Low complexity" evidence="1">
    <location>
        <begin position="355"/>
        <end position="367"/>
    </location>
</feature>
<dbReference type="Proteomes" id="UP000671973">
    <property type="component" value="Segment"/>
</dbReference>
<organism evidence="2 3">
    <name type="scientific">Agrobacterium phage OLIVR1</name>
    <dbReference type="NCBI Taxonomy" id="2723769"/>
    <lineage>
        <taxon>Viruses</taxon>
        <taxon>Duplodnaviria</taxon>
        <taxon>Heunggongvirae</taxon>
        <taxon>Uroviricota</taxon>
        <taxon>Caudoviricetes</taxon>
        <taxon>Schitoviridae</taxon>
        <taxon>Oliverunavirus</taxon>
        <taxon>Oliverunavirus OLIVR1</taxon>
    </lineage>
</organism>
<feature type="region of interest" description="Disordered" evidence="1">
    <location>
        <begin position="21"/>
        <end position="102"/>
    </location>
</feature>
<keyword evidence="3" id="KW-1185">Reference proteome</keyword>
<accession>A0A858MRV9</accession>
<reference evidence="2 3" key="1">
    <citation type="submission" date="2020-03" db="EMBL/GenBank/DDBJ databases">
        <authorList>
            <person name="Holtappels D."/>
            <person name="Bomans J.P.J."/>
            <person name="Lavigne R."/>
            <person name="Wagemans J."/>
        </authorList>
    </citation>
    <scope>NUCLEOTIDE SEQUENCE [LARGE SCALE GENOMIC DNA]</scope>
    <source>
        <strain evidence="2 3">OLIVR1</strain>
    </source>
</reference>